<evidence type="ECO:0000256" key="5">
    <source>
        <dbReference type="ARBA" id="ARBA00022827"/>
    </source>
</evidence>
<dbReference type="FunFam" id="3.30.390.30:FF:000001">
    <property type="entry name" value="Dihydrolipoyl dehydrogenase"/>
    <property type="match status" value="1"/>
</dbReference>
<dbReference type="EMBL" id="AGXA01000016">
    <property type="protein sequence ID" value="EKU93728.1"/>
    <property type="molecule type" value="Genomic_DNA"/>
</dbReference>
<feature type="binding site" evidence="12">
    <location>
        <begin position="136"/>
        <end position="138"/>
    </location>
    <ligand>
        <name>FAD</name>
        <dbReference type="ChEBI" id="CHEBI:57692"/>
    </ligand>
</feature>
<keyword evidence="9 14" id="KW-0676">Redox-active center</keyword>
<keyword evidence="12" id="KW-0547">Nucleotide-binding</keyword>
<evidence type="ECO:0000256" key="13">
    <source>
        <dbReference type="PIRSR" id="PIRSR000350-4"/>
    </source>
</evidence>
<feature type="binding site" evidence="12">
    <location>
        <position position="295"/>
    </location>
    <ligand>
        <name>FAD</name>
        <dbReference type="ChEBI" id="CHEBI:57692"/>
    </ligand>
</feature>
<dbReference type="RefSeq" id="WP_003777371.1">
    <property type="nucleotide sequence ID" value="NZ_JH992958.1"/>
</dbReference>
<evidence type="ECO:0000256" key="8">
    <source>
        <dbReference type="ARBA" id="ARBA00023157"/>
    </source>
</evidence>
<evidence type="ECO:0000313" key="18">
    <source>
        <dbReference type="Proteomes" id="UP000009875"/>
    </source>
</evidence>
<feature type="domain" description="FAD/NAD(P)-binding" evidence="16">
    <location>
        <begin position="4"/>
        <end position="310"/>
    </location>
</feature>
<dbReference type="OrthoDB" id="9800167at2"/>
<dbReference type="Pfam" id="PF02852">
    <property type="entry name" value="Pyr_redox_dim"/>
    <property type="match status" value="1"/>
</dbReference>
<dbReference type="SUPFAM" id="SSF51905">
    <property type="entry name" value="FAD/NAD(P)-binding domain"/>
    <property type="match status" value="1"/>
</dbReference>
<dbReference type="STRING" id="883081.HMPREF9698_00676"/>
<name>K9EAJ2_9LACT</name>
<comment type="caution">
    <text evidence="17">The sequence shown here is derived from an EMBL/GenBank/DDBJ whole genome shotgun (WGS) entry which is preliminary data.</text>
</comment>
<dbReference type="Proteomes" id="UP000009875">
    <property type="component" value="Unassembled WGS sequence"/>
</dbReference>
<feature type="disulfide bond" description="Redox-active" evidence="13">
    <location>
        <begin position="41"/>
        <end position="46"/>
    </location>
</feature>
<dbReference type="InterPro" id="IPR016156">
    <property type="entry name" value="FAD/NAD-linked_Rdtase_dimer_sf"/>
</dbReference>
<reference evidence="17 18" key="1">
    <citation type="submission" date="2012-09" db="EMBL/GenBank/DDBJ databases">
        <title>The Genome Sequence of Alloiococcus otitis ATCC 51267.</title>
        <authorList>
            <consortium name="The Broad Institute Genome Sequencing Platform"/>
            <person name="Earl A."/>
            <person name="Ward D."/>
            <person name="Feldgarden M."/>
            <person name="Gevers D."/>
            <person name="Huys G."/>
            <person name="Walker B."/>
            <person name="Young S.K."/>
            <person name="Zeng Q."/>
            <person name="Gargeya S."/>
            <person name="Fitzgerald M."/>
            <person name="Haas B."/>
            <person name="Abouelleil A."/>
            <person name="Alvarado L."/>
            <person name="Arachchi H.M."/>
            <person name="Berlin A.M."/>
            <person name="Chapman S.B."/>
            <person name="Goldberg J."/>
            <person name="Griggs A."/>
            <person name="Gujja S."/>
            <person name="Hansen M."/>
            <person name="Howarth C."/>
            <person name="Imamovic A."/>
            <person name="Larimer J."/>
            <person name="McCowen C."/>
            <person name="Montmayeur A."/>
            <person name="Murphy C."/>
            <person name="Neiman D."/>
            <person name="Pearson M."/>
            <person name="Priest M."/>
            <person name="Roberts A."/>
            <person name="Saif S."/>
            <person name="Shea T."/>
            <person name="Sisk P."/>
            <person name="Sykes S."/>
            <person name="Wortman J."/>
            <person name="Nusbaum C."/>
            <person name="Birren B."/>
        </authorList>
    </citation>
    <scope>NUCLEOTIDE SEQUENCE [LARGE SCALE GENOMIC DNA]</scope>
    <source>
        <strain evidence="17 18">ATCC 51267</strain>
    </source>
</reference>
<dbReference type="PRINTS" id="PR00411">
    <property type="entry name" value="PNDRDTASEI"/>
</dbReference>
<dbReference type="eggNOG" id="COG1249">
    <property type="taxonomic scope" value="Bacteria"/>
</dbReference>
<evidence type="ECO:0000256" key="2">
    <source>
        <dbReference type="ARBA" id="ARBA00012608"/>
    </source>
</evidence>
<evidence type="ECO:0000256" key="11">
    <source>
        <dbReference type="PIRSR" id="PIRSR000350-2"/>
    </source>
</evidence>
<evidence type="ECO:0000256" key="10">
    <source>
        <dbReference type="ARBA" id="ARBA00049187"/>
    </source>
</evidence>
<dbReference type="InterPro" id="IPR036188">
    <property type="entry name" value="FAD/NAD-bd_sf"/>
</dbReference>
<feature type="binding site" evidence="12">
    <location>
        <begin position="173"/>
        <end position="180"/>
    </location>
    <ligand>
        <name>NAD(+)</name>
        <dbReference type="ChEBI" id="CHEBI:57540"/>
    </ligand>
</feature>
<dbReference type="Pfam" id="PF07992">
    <property type="entry name" value="Pyr_redox_2"/>
    <property type="match status" value="1"/>
</dbReference>
<dbReference type="Gene3D" id="3.50.50.60">
    <property type="entry name" value="FAD/NAD(P)-binding domain"/>
    <property type="match status" value="2"/>
</dbReference>
<evidence type="ECO:0000256" key="14">
    <source>
        <dbReference type="RuleBase" id="RU003692"/>
    </source>
</evidence>
<dbReference type="InterPro" id="IPR023753">
    <property type="entry name" value="FAD/NAD-binding_dom"/>
</dbReference>
<dbReference type="EC" id="1.8.1.4" evidence="2 14"/>
<dbReference type="PANTHER" id="PTHR22912">
    <property type="entry name" value="DISULFIDE OXIDOREDUCTASE"/>
    <property type="match status" value="1"/>
</dbReference>
<dbReference type="PRINTS" id="PR00368">
    <property type="entry name" value="FADPNR"/>
</dbReference>
<comment type="similarity">
    <text evidence="1 14">Belongs to the class-I pyridine nucleotide-disulfide oxidoreductase family.</text>
</comment>
<dbReference type="InterPro" id="IPR001100">
    <property type="entry name" value="Pyr_nuc-diS_OxRdtase"/>
</dbReference>
<evidence type="ECO:0000259" key="16">
    <source>
        <dbReference type="Pfam" id="PF07992"/>
    </source>
</evidence>
<evidence type="ECO:0000256" key="6">
    <source>
        <dbReference type="ARBA" id="ARBA00023002"/>
    </source>
</evidence>
<gene>
    <name evidence="17" type="ORF">HMPREF9698_00676</name>
</gene>
<dbReference type="SUPFAM" id="SSF55424">
    <property type="entry name" value="FAD/NAD-linked reductases, dimerisation (C-terminal) domain"/>
    <property type="match status" value="1"/>
</dbReference>
<evidence type="ECO:0000256" key="3">
    <source>
        <dbReference type="ARBA" id="ARBA00016961"/>
    </source>
</evidence>
<feature type="active site" description="Proton acceptor" evidence="11">
    <location>
        <position position="428"/>
    </location>
</feature>
<dbReference type="InterPro" id="IPR006258">
    <property type="entry name" value="Lipoamide_DH"/>
</dbReference>
<keyword evidence="8" id="KW-1015">Disulfide bond</keyword>
<keyword evidence="18" id="KW-1185">Reference proteome</keyword>
<comment type="miscellaneous">
    <text evidence="14">The active site is a redox-active disulfide bond.</text>
</comment>
<evidence type="ECO:0000256" key="1">
    <source>
        <dbReference type="ARBA" id="ARBA00007532"/>
    </source>
</evidence>
<dbReference type="PIRSF" id="PIRSF000350">
    <property type="entry name" value="Mercury_reductase_MerA"/>
    <property type="match status" value="1"/>
</dbReference>
<dbReference type="InterPro" id="IPR050151">
    <property type="entry name" value="Class-I_Pyr_Nuc-Dis_Oxidored"/>
</dbReference>
<dbReference type="InterPro" id="IPR004099">
    <property type="entry name" value="Pyr_nucl-diS_OxRdtase_dimer"/>
</dbReference>
<keyword evidence="7 12" id="KW-0520">NAD</keyword>
<evidence type="ECO:0000313" key="17">
    <source>
        <dbReference type="EMBL" id="EKU93728.1"/>
    </source>
</evidence>
<comment type="catalytic activity">
    <reaction evidence="10 14">
        <text>N(6)-[(R)-dihydrolipoyl]-L-lysyl-[protein] + NAD(+) = N(6)-[(R)-lipoyl]-L-lysyl-[protein] + NADH + H(+)</text>
        <dbReference type="Rhea" id="RHEA:15045"/>
        <dbReference type="Rhea" id="RHEA-COMP:10474"/>
        <dbReference type="Rhea" id="RHEA-COMP:10475"/>
        <dbReference type="ChEBI" id="CHEBI:15378"/>
        <dbReference type="ChEBI" id="CHEBI:57540"/>
        <dbReference type="ChEBI" id="CHEBI:57945"/>
        <dbReference type="ChEBI" id="CHEBI:83099"/>
        <dbReference type="ChEBI" id="CHEBI:83100"/>
        <dbReference type="EC" id="1.8.1.4"/>
    </reaction>
</comment>
<keyword evidence="6 14" id="KW-0560">Oxidoreductase</keyword>
<dbReference type="NCBIfam" id="TIGR01350">
    <property type="entry name" value="lipoamide_DH"/>
    <property type="match status" value="1"/>
</dbReference>
<organism evidence="17 18">
    <name type="scientific">Alloiococcus otitis ATCC 51267</name>
    <dbReference type="NCBI Taxonomy" id="883081"/>
    <lineage>
        <taxon>Bacteria</taxon>
        <taxon>Bacillati</taxon>
        <taxon>Bacillota</taxon>
        <taxon>Bacilli</taxon>
        <taxon>Lactobacillales</taxon>
        <taxon>Carnobacteriaceae</taxon>
        <taxon>Alloiococcus</taxon>
    </lineage>
</organism>
<dbReference type="PROSITE" id="PS00076">
    <property type="entry name" value="PYRIDINE_REDOX_1"/>
    <property type="match status" value="1"/>
</dbReference>
<feature type="domain" description="Pyridine nucleotide-disulphide oxidoreductase dimerisation" evidence="15">
    <location>
        <begin position="330"/>
        <end position="438"/>
    </location>
</feature>
<evidence type="ECO:0000256" key="9">
    <source>
        <dbReference type="ARBA" id="ARBA00023284"/>
    </source>
</evidence>
<keyword evidence="5 12" id="KW-0274">FAD</keyword>
<dbReference type="AlphaFoldDB" id="K9EAJ2"/>
<dbReference type="GO" id="GO:0050660">
    <property type="term" value="F:flavin adenine dinucleotide binding"/>
    <property type="evidence" value="ECO:0007669"/>
    <property type="project" value="InterPro"/>
</dbReference>
<feature type="binding site" evidence="12">
    <location>
        <position position="255"/>
    </location>
    <ligand>
        <name>NAD(+)</name>
        <dbReference type="ChEBI" id="CHEBI:57540"/>
    </ligand>
</feature>
<sequence>MTQYDLVIIGAGPGGYVAAEQAAQAGQKVAVIEKEAIGGACLNVGCIPSKTYLQYAHWVNTIYQANESGVNSQLENIDFNRLYERKNQVVQSLQNGIHSIFKANDIDYIQGEAKVKEDKIYVEDREVFYQKLILATGSRPFIPSLKGLDGVDYLTTDRFFDLKEIPDHLVIIGGGVIGVEMDFAMRPLGAEVSLLEVADDILLSEDEEARAIIKAKLEEMGIDLEVKADIQEVQKDSVQTGSKSYEFDQVLLATGRQANLDLAQDLGLALTRDGQFVQVDSYYRTSKAHIYAIGDLVDSAQLAHVASQEGKCAVNHLTRQPSQAFNQKLIPRCVYTDPEIASFGFSEAEAQEAGYRPRLYRQTFASNGRALASGQTEGFVKLLVDERFGEILGGVVVGAGASEMIHQLLTLVASEATVHELANVIVAHPTLSEVIGEMSQKIVMDRTH</sequence>
<evidence type="ECO:0000259" key="15">
    <source>
        <dbReference type="Pfam" id="PF02852"/>
    </source>
</evidence>
<accession>K9EAJ2</accession>
<feature type="binding site" evidence="12">
    <location>
        <position position="196"/>
    </location>
    <ligand>
        <name>NAD(+)</name>
        <dbReference type="ChEBI" id="CHEBI:57540"/>
    </ligand>
</feature>
<evidence type="ECO:0000256" key="12">
    <source>
        <dbReference type="PIRSR" id="PIRSR000350-3"/>
    </source>
</evidence>
<protein>
    <recommendedName>
        <fullName evidence="3 14">Dihydrolipoyl dehydrogenase</fullName>
        <ecNumber evidence="2 14">1.8.1.4</ecNumber>
    </recommendedName>
</protein>
<dbReference type="GO" id="GO:0006103">
    <property type="term" value="P:2-oxoglutarate metabolic process"/>
    <property type="evidence" value="ECO:0007669"/>
    <property type="project" value="TreeGrafter"/>
</dbReference>
<proteinExistence type="inferred from homology"/>
<feature type="binding site" evidence="12">
    <location>
        <position position="50"/>
    </location>
    <ligand>
        <name>FAD</name>
        <dbReference type="ChEBI" id="CHEBI:57692"/>
    </ligand>
</feature>
<dbReference type="GO" id="GO:0005737">
    <property type="term" value="C:cytoplasm"/>
    <property type="evidence" value="ECO:0007669"/>
    <property type="project" value="UniProtKB-ARBA"/>
</dbReference>
<dbReference type="GO" id="GO:0004148">
    <property type="term" value="F:dihydrolipoyl dehydrogenase (NADH) activity"/>
    <property type="evidence" value="ECO:0007669"/>
    <property type="project" value="UniProtKB-EC"/>
</dbReference>
<dbReference type="InterPro" id="IPR012999">
    <property type="entry name" value="Pyr_OxRdtase_I_AS"/>
</dbReference>
<keyword evidence="4 14" id="KW-0285">Flavoprotein</keyword>
<dbReference type="Gene3D" id="3.30.390.30">
    <property type="match status" value="1"/>
</dbReference>
<evidence type="ECO:0000256" key="4">
    <source>
        <dbReference type="ARBA" id="ARBA00022630"/>
    </source>
</evidence>
<dbReference type="PANTHER" id="PTHR22912:SF151">
    <property type="entry name" value="DIHYDROLIPOYL DEHYDROGENASE, MITOCHONDRIAL"/>
    <property type="match status" value="1"/>
</dbReference>
<dbReference type="HOGENOM" id="CLU_016755_0_3_9"/>
<evidence type="ECO:0000256" key="7">
    <source>
        <dbReference type="ARBA" id="ARBA00023027"/>
    </source>
</evidence>
<comment type="cofactor">
    <cofactor evidence="12 14">
        <name>FAD</name>
        <dbReference type="ChEBI" id="CHEBI:57692"/>
    </cofactor>
    <text evidence="12 14">Binds 1 FAD per subunit.</text>
</comment>